<accession>A0ABV9BDD7</accession>
<keyword evidence="2" id="KW-0378">Hydrolase</keyword>
<gene>
    <name evidence="4" type="ORF">ACFPEN_04525</name>
</gene>
<comment type="cofactor">
    <cofactor evidence="1">
        <name>Mg(2+)</name>
        <dbReference type="ChEBI" id="CHEBI:18420"/>
    </cofactor>
</comment>
<reference evidence="5" key="1">
    <citation type="journal article" date="2019" name="Int. J. Syst. Evol. Microbiol.">
        <title>The Global Catalogue of Microorganisms (GCM) 10K type strain sequencing project: providing services to taxonomists for standard genome sequencing and annotation.</title>
        <authorList>
            <consortium name="The Broad Institute Genomics Platform"/>
            <consortium name="The Broad Institute Genome Sequencing Center for Infectious Disease"/>
            <person name="Wu L."/>
            <person name="Ma J."/>
        </authorList>
    </citation>
    <scope>NUCLEOTIDE SEQUENCE [LARGE SCALE GENOMIC DNA]</scope>
    <source>
        <strain evidence="5">CECT 8064</strain>
    </source>
</reference>
<evidence type="ECO:0000256" key="2">
    <source>
        <dbReference type="ARBA" id="ARBA00022801"/>
    </source>
</evidence>
<sequence>MSHTVPAVPIRACAVILRDRHMCLIHRERPDGDQYSLPGGLVHPGEEVPAALARELSEELGLNLAELSSGPELRWVQDQITTRPGSKAPFRRLHLIHVLHLPPDVHHAIADTEQDAEDHTRIVWTELDRASALHLYPAVGEALSTLTGVRGQTSPAPVLLQPVTDRTFRWR</sequence>
<evidence type="ECO:0000313" key="5">
    <source>
        <dbReference type="Proteomes" id="UP001595990"/>
    </source>
</evidence>
<dbReference type="InterPro" id="IPR000086">
    <property type="entry name" value="NUDIX_hydrolase_dom"/>
</dbReference>
<dbReference type="SUPFAM" id="SSF55811">
    <property type="entry name" value="Nudix"/>
    <property type="match status" value="1"/>
</dbReference>
<dbReference type="PROSITE" id="PS51462">
    <property type="entry name" value="NUDIX"/>
    <property type="match status" value="1"/>
</dbReference>
<feature type="domain" description="Nudix hydrolase" evidence="3">
    <location>
        <begin position="6"/>
        <end position="147"/>
    </location>
</feature>
<evidence type="ECO:0000256" key="1">
    <source>
        <dbReference type="ARBA" id="ARBA00001946"/>
    </source>
</evidence>
<dbReference type="RefSeq" id="WP_417922276.1">
    <property type="nucleotide sequence ID" value="NZ_JBHSFS010000002.1"/>
</dbReference>
<evidence type="ECO:0000259" key="3">
    <source>
        <dbReference type="PROSITE" id="PS51462"/>
    </source>
</evidence>
<dbReference type="InterPro" id="IPR020084">
    <property type="entry name" value="NUDIX_hydrolase_CS"/>
</dbReference>
<evidence type="ECO:0000313" key="4">
    <source>
        <dbReference type="EMBL" id="MFC4512196.1"/>
    </source>
</evidence>
<comment type="caution">
    <text evidence="4">The sequence shown here is derived from an EMBL/GenBank/DDBJ whole genome shotgun (WGS) entry which is preliminary data.</text>
</comment>
<name>A0ABV9BDD7_9ACTN</name>
<dbReference type="InterPro" id="IPR015797">
    <property type="entry name" value="NUDIX_hydrolase-like_dom_sf"/>
</dbReference>
<dbReference type="EMBL" id="JBHSFS010000002">
    <property type="protein sequence ID" value="MFC4512196.1"/>
    <property type="molecule type" value="Genomic_DNA"/>
</dbReference>
<keyword evidence="5" id="KW-1185">Reference proteome</keyword>
<dbReference type="PROSITE" id="PS00893">
    <property type="entry name" value="NUDIX_BOX"/>
    <property type="match status" value="1"/>
</dbReference>
<dbReference type="PANTHER" id="PTHR43046">
    <property type="entry name" value="GDP-MANNOSE MANNOSYL HYDROLASE"/>
    <property type="match status" value="1"/>
</dbReference>
<proteinExistence type="predicted"/>
<dbReference type="Proteomes" id="UP001595990">
    <property type="component" value="Unassembled WGS sequence"/>
</dbReference>
<protein>
    <submittedName>
        <fullName evidence="4">NUDIX domain-containing protein</fullName>
    </submittedName>
</protein>
<dbReference type="PANTHER" id="PTHR43046:SF2">
    <property type="entry name" value="8-OXO-DGTP DIPHOSPHATASE-RELATED"/>
    <property type="match status" value="1"/>
</dbReference>
<dbReference type="Gene3D" id="3.90.79.10">
    <property type="entry name" value="Nucleoside Triphosphate Pyrophosphohydrolase"/>
    <property type="match status" value="1"/>
</dbReference>
<organism evidence="4 5">
    <name type="scientific">Streptomyces ehimensis</name>
    <dbReference type="NCBI Taxonomy" id="68195"/>
    <lineage>
        <taxon>Bacteria</taxon>
        <taxon>Bacillati</taxon>
        <taxon>Actinomycetota</taxon>
        <taxon>Actinomycetes</taxon>
        <taxon>Kitasatosporales</taxon>
        <taxon>Streptomycetaceae</taxon>
        <taxon>Streptomyces</taxon>
    </lineage>
</organism>
<dbReference type="Pfam" id="PF00293">
    <property type="entry name" value="NUDIX"/>
    <property type="match status" value="1"/>
</dbReference>